<evidence type="ECO:0000256" key="2">
    <source>
        <dbReference type="SAM" id="Phobius"/>
    </source>
</evidence>
<feature type="compositionally biased region" description="Basic and acidic residues" evidence="1">
    <location>
        <begin position="211"/>
        <end position="224"/>
    </location>
</feature>
<accession>A0A6P0GFW4</accession>
<name>A0A6P0GFW4_9ACTN</name>
<sequence length="224" mass="23245">MATNRSGRLDTRRGGPSPTATRRAVRAALVIVYSPLVALGGLLHPWTSLTLGALGAAIAALGCTALHRRCSVELPGLPHPALTAAAGGTLPAALAGTTSLNTLGSAIVTATLLLATAGFGRWLAAEACPPPSDRSTRTGTAGDPDLLRQVLESVPLDVLFDEWHGIRVRSGSRSSDTALAEVQVRALVVDEFSRRDPVGTTRWLTGGPDEPPEHYVGRPDDVPG</sequence>
<feature type="transmembrane region" description="Helical" evidence="2">
    <location>
        <begin position="24"/>
        <end position="43"/>
    </location>
</feature>
<keyword evidence="2" id="KW-1133">Transmembrane helix</keyword>
<keyword evidence="2" id="KW-0812">Transmembrane</keyword>
<evidence type="ECO:0000256" key="1">
    <source>
        <dbReference type="SAM" id="MobiDB-lite"/>
    </source>
</evidence>
<evidence type="ECO:0000313" key="3">
    <source>
        <dbReference type="EMBL" id="NEM06149.1"/>
    </source>
</evidence>
<proteinExistence type="predicted"/>
<feature type="region of interest" description="Disordered" evidence="1">
    <location>
        <begin position="1"/>
        <end position="20"/>
    </location>
</feature>
<comment type="caution">
    <text evidence="3">The sequence shown here is derived from an EMBL/GenBank/DDBJ whole genome shotgun (WGS) entry which is preliminary data.</text>
</comment>
<dbReference type="AlphaFoldDB" id="A0A6P0GFW4"/>
<dbReference type="Proteomes" id="UP000471126">
    <property type="component" value="Unassembled WGS sequence"/>
</dbReference>
<feature type="region of interest" description="Disordered" evidence="1">
    <location>
        <begin position="198"/>
        <end position="224"/>
    </location>
</feature>
<gene>
    <name evidence="3" type="ORF">GCU54_08970</name>
</gene>
<dbReference type="RefSeq" id="WP_163476322.1">
    <property type="nucleotide sequence ID" value="NZ_JAAGWE010000014.1"/>
</dbReference>
<dbReference type="EMBL" id="JAAGWE010000014">
    <property type="protein sequence ID" value="NEM06149.1"/>
    <property type="molecule type" value="Genomic_DNA"/>
</dbReference>
<evidence type="ECO:0000313" key="4">
    <source>
        <dbReference type="Proteomes" id="UP000471126"/>
    </source>
</evidence>
<keyword evidence="2" id="KW-0472">Membrane</keyword>
<organism evidence="3 4">
    <name type="scientific">Geodermatophilus normandii</name>
    <dbReference type="NCBI Taxonomy" id="1137989"/>
    <lineage>
        <taxon>Bacteria</taxon>
        <taxon>Bacillati</taxon>
        <taxon>Actinomycetota</taxon>
        <taxon>Actinomycetes</taxon>
        <taxon>Geodermatophilales</taxon>
        <taxon>Geodermatophilaceae</taxon>
        <taxon>Geodermatophilus</taxon>
    </lineage>
</organism>
<reference evidence="3 4" key="1">
    <citation type="submission" date="2019-12" db="EMBL/GenBank/DDBJ databases">
        <title>WGS of CPCC 203550 I12A-02606.</title>
        <authorList>
            <person name="Jiang Z."/>
        </authorList>
    </citation>
    <scope>NUCLEOTIDE SEQUENCE [LARGE SCALE GENOMIC DNA]</scope>
    <source>
        <strain evidence="3 4">I12A-02606</strain>
    </source>
</reference>
<protein>
    <submittedName>
        <fullName evidence="3">Uncharacterized protein</fullName>
    </submittedName>
</protein>